<dbReference type="EMBL" id="APMY01000014">
    <property type="protein sequence ID" value="EOM78164.1"/>
    <property type="molecule type" value="Genomic_DNA"/>
</dbReference>
<accession>R7WVH9</accession>
<dbReference type="PATRIC" id="fig|1273125.3.peg.487"/>
<sequence length="166" mass="17592">MAQWFRAVPSGFTPVESWVPGSGLREEFRLSGDQATPLGVSDRLRKVSKRLRNGNRRCRPRRADFVDRGHFPAFVTPGRTFDNAGITARASSPLPKPCAAAHAPCHPPPRRDAASALPLFAPTTAGRVASAGRPGFVARFGSANGLRPAAGRTRVPTAFGGPIGAL</sequence>
<comment type="caution">
    <text evidence="1">The sequence shown here is derived from an EMBL/GenBank/DDBJ whole genome shotgun (WGS) entry which is preliminary data.</text>
</comment>
<keyword evidence="2" id="KW-1185">Reference proteome</keyword>
<name>R7WVH9_9NOCA</name>
<evidence type="ECO:0000313" key="1">
    <source>
        <dbReference type="EMBL" id="EOM78164.1"/>
    </source>
</evidence>
<dbReference type="Proteomes" id="UP000013525">
    <property type="component" value="Unassembled WGS sequence"/>
</dbReference>
<organism evidence="1 2">
    <name type="scientific">Rhodococcus rhodnii LMG 5362</name>
    <dbReference type="NCBI Taxonomy" id="1273125"/>
    <lineage>
        <taxon>Bacteria</taxon>
        <taxon>Bacillati</taxon>
        <taxon>Actinomycetota</taxon>
        <taxon>Actinomycetes</taxon>
        <taxon>Mycobacteriales</taxon>
        <taxon>Nocardiaceae</taxon>
        <taxon>Rhodococcus</taxon>
    </lineage>
</organism>
<reference evidence="1 2" key="1">
    <citation type="journal article" date="2013" name="Genome Announc.">
        <title>Draft Genome Sequence of Rhodococcus rhodnii Strain LMG5362, a Symbiont of Rhodnius prolixus (Hemiptera, Reduviidae, Triatominae), the Principle Vector of Trypanosoma cruzi.</title>
        <authorList>
            <person name="Pachebat J.A."/>
            <person name="van Keulen G."/>
            <person name="Whitten M.M."/>
            <person name="Girdwood S."/>
            <person name="Del Sol R."/>
            <person name="Dyson P.J."/>
            <person name="Facey P.D."/>
        </authorList>
    </citation>
    <scope>NUCLEOTIDE SEQUENCE [LARGE SCALE GENOMIC DNA]</scope>
    <source>
        <strain evidence="1 2">LMG 5362</strain>
    </source>
</reference>
<evidence type="ECO:0000313" key="2">
    <source>
        <dbReference type="Proteomes" id="UP000013525"/>
    </source>
</evidence>
<gene>
    <name evidence="1" type="ORF">Rrhod_0499</name>
</gene>
<proteinExistence type="predicted"/>
<dbReference type="AlphaFoldDB" id="R7WVH9"/>
<protein>
    <submittedName>
        <fullName evidence="1">Uncharacterized protein</fullName>
    </submittedName>
</protein>